<dbReference type="AlphaFoldDB" id="M3UYP5"/>
<reference evidence="2 3" key="1">
    <citation type="submission" date="2013-01" db="EMBL/GenBank/DDBJ databases">
        <authorList>
            <person name="Hannick L."/>
            <person name="Zafar N."/>
            <person name="Lorenzi H."/>
            <person name="Ali I.A."/>
            <person name="Petri W.P."/>
            <person name="Caler E."/>
        </authorList>
    </citation>
    <scope>NUCLEOTIDE SEQUENCE [LARGE SCALE GENOMIC DNA]</scope>
    <source>
        <strain evidence="3">HM3:IMSS-B</strain>
    </source>
</reference>
<feature type="compositionally biased region" description="Basic and acidic residues" evidence="1">
    <location>
        <begin position="94"/>
        <end position="112"/>
    </location>
</feature>
<protein>
    <submittedName>
        <fullName evidence="2">Uncharacterized protein</fullName>
    </submittedName>
</protein>
<feature type="region of interest" description="Disordered" evidence="1">
    <location>
        <begin position="94"/>
        <end position="132"/>
    </location>
</feature>
<dbReference type="VEuPathDB" id="AmoebaDB:EHI8A_243540"/>
<proteinExistence type="predicted"/>
<feature type="region of interest" description="Disordered" evidence="1">
    <location>
        <begin position="149"/>
        <end position="191"/>
    </location>
</feature>
<dbReference type="EMBL" id="KB610190">
    <property type="protein sequence ID" value="EMH76932.1"/>
    <property type="molecule type" value="Genomic_DNA"/>
</dbReference>
<evidence type="ECO:0000313" key="2">
    <source>
        <dbReference type="EMBL" id="EMH76932.1"/>
    </source>
</evidence>
<gene>
    <name evidence="2" type="ORF">EHI8A_243540</name>
</gene>
<organism evidence="2 3">
    <name type="scientific">Entamoeba histolytica HM-1:IMSS-B</name>
    <dbReference type="NCBI Taxonomy" id="885319"/>
    <lineage>
        <taxon>Eukaryota</taxon>
        <taxon>Amoebozoa</taxon>
        <taxon>Evosea</taxon>
        <taxon>Archamoebae</taxon>
        <taxon>Mastigamoebida</taxon>
        <taxon>Entamoebidae</taxon>
        <taxon>Entamoeba</taxon>
    </lineage>
</organism>
<feature type="region of interest" description="Disordered" evidence="1">
    <location>
        <begin position="1"/>
        <end position="49"/>
    </location>
</feature>
<evidence type="ECO:0000256" key="1">
    <source>
        <dbReference type="SAM" id="MobiDB-lite"/>
    </source>
</evidence>
<feature type="compositionally biased region" description="Basic and acidic residues" evidence="1">
    <location>
        <begin position="165"/>
        <end position="177"/>
    </location>
</feature>
<feature type="compositionally biased region" description="Basic and acidic residues" evidence="1">
    <location>
        <begin position="31"/>
        <end position="40"/>
    </location>
</feature>
<evidence type="ECO:0000313" key="3">
    <source>
        <dbReference type="Proteomes" id="UP000030781"/>
    </source>
</evidence>
<accession>M3UYP5</accession>
<dbReference type="Proteomes" id="UP000030781">
    <property type="component" value="Unassembled WGS sequence"/>
</dbReference>
<name>M3UYP5_ENTH1</name>
<sequence length="191" mass="19963">MIRPRMPMLTAGGDAPAAEAGELEQHGQCLDAHDHPGEYRDDADDGGQSLDRRAVESHAQQVRLGGEVESLAPGPGAIGHEVHGGHAEGRIDHAVEAEGPAHRQREERREGSARPPGVGVAHGDVPGPVGTTADRVVGEVMALLVGEIEHGDHPGQEQADDAEADEHIEGATGRDHGWVSLGMSPLADSTR</sequence>
<feature type="compositionally biased region" description="Low complexity" evidence="1">
    <location>
        <begin position="11"/>
        <end position="20"/>
    </location>
</feature>